<evidence type="ECO:0000313" key="1">
    <source>
        <dbReference type="EMBL" id="KAH3843131.1"/>
    </source>
</evidence>
<sequence>MMDHDGNWISHARHFEGITSVEMLYWTVRNAPIASPVKIRDDASITYCRQHI</sequence>
<accession>A0A9D4KQ74</accession>
<reference evidence="1" key="1">
    <citation type="journal article" date="2019" name="bioRxiv">
        <title>The Genome of the Zebra Mussel, Dreissena polymorpha: A Resource for Invasive Species Research.</title>
        <authorList>
            <person name="McCartney M.A."/>
            <person name="Auch B."/>
            <person name="Kono T."/>
            <person name="Mallez S."/>
            <person name="Zhang Y."/>
            <person name="Obille A."/>
            <person name="Becker A."/>
            <person name="Abrahante J.E."/>
            <person name="Garbe J."/>
            <person name="Badalamenti J.P."/>
            <person name="Herman A."/>
            <person name="Mangelson H."/>
            <person name="Liachko I."/>
            <person name="Sullivan S."/>
            <person name="Sone E.D."/>
            <person name="Koren S."/>
            <person name="Silverstein K.A.T."/>
            <person name="Beckman K.B."/>
            <person name="Gohl D.M."/>
        </authorList>
    </citation>
    <scope>NUCLEOTIDE SEQUENCE</scope>
    <source>
        <strain evidence="1">Duluth1</strain>
        <tissue evidence="1">Whole animal</tissue>
    </source>
</reference>
<protein>
    <submittedName>
        <fullName evidence="1">Uncharacterized protein</fullName>
    </submittedName>
</protein>
<keyword evidence="2" id="KW-1185">Reference proteome</keyword>
<evidence type="ECO:0000313" key="2">
    <source>
        <dbReference type="Proteomes" id="UP000828390"/>
    </source>
</evidence>
<reference evidence="1" key="2">
    <citation type="submission" date="2020-11" db="EMBL/GenBank/DDBJ databases">
        <authorList>
            <person name="McCartney M.A."/>
            <person name="Auch B."/>
            <person name="Kono T."/>
            <person name="Mallez S."/>
            <person name="Becker A."/>
            <person name="Gohl D.M."/>
            <person name="Silverstein K.A.T."/>
            <person name="Koren S."/>
            <person name="Bechman K.B."/>
            <person name="Herman A."/>
            <person name="Abrahante J.E."/>
            <person name="Garbe J."/>
        </authorList>
    </citation>
    <scope>NUCLEOTIDE SEQUENCE</scope>
    <source>
        <strain evidence="1">Duluth1</strain>
        <tissue evidence="1">Whole animal</tissue>
    </source>
</reference>
<proteinExistence type="predicted"/>
<organism evidence="1 2">
    <name type="scientific">Dreissena polymorpha</name>
    <name type="common">Zebra mussel</name>
    <name type="synonym">Mytilus polymorpha</name>
    <dbReference type="NCBI Taxonomy" id="45954"/>
    <lineage>
        <taxon>Eukaryota</taxon>
        <taxon>Metazoa</taxon>
        <taxon>Spiralia</taxon>
        <taxon>Lophotrochozoa</taxon>
        <taxon>Mollusca</taxon>
        <taxon>Bivalvia</taxon>
        <taxon>Autobranchia</taxon>
        <taxon>Heteroconchia</taxon>
        <taxon>Euheterodonta</taxon>
        <taxon>Imparidentia</taxon>
        <taxon>Neoheterodontei</taxon>
        <taxon>Myida</taxon>
        <taxon>Dreissenoidea</taxon>
        <taxon>Dreissenidae</taxon>
        <taxon>Dreissena</taxon>
    </lineage>
</organism>
<dbReference type="AlphaFoldDB" id="A0A9D4KQ74"/>
<dbReference type="Proteomes" id="UP000828390">
    <property type="component" value="Unassembled WGS sequence"/>
</dbReference>
<dbReference type="EMBL" id="JAIWYP010000004">
    <property type="protein sequence ID" value="KAH3843131.1"/>
    <property type="molecule type" value="Genomic_DNA"/>
</dbReference>
<name>A0A9D4KQ74_DREPO</name>
<gene>
    <name evidence="1" type="ORF">DPMN_116638</name>
</gene>
<comment type="caution">
    <text evidence="1">The sequence shown here is derived from an EMBL/GenBank/DDBJ whole genome shotgun (WGS) entry which is preliminary data.</text>
</comment>